<accession>A0A832WIE0</accession>
<dbReference type="EMBL" id="DUJR01000030">
    <property type="protein sequence ID" value="HII60082.1"/>
    <property type="molecule type" value="Genomic_DNA"/>
</dbReference>
<dbReference type="Proteomes" id="UP000645676">
    <property type="component" value="Unassembled WGS sequence"/>
</dbReference>
<gene>
    <name evidence="1" type="ORF">HA335_05895</name>
</gene>
<evidence type="ECO:0000313" key="1">
    <source>
        <dbReference type="EMBL" id="HII60082.1"/>
    </source>
</evidence>
<protein>
    <submittedName>
        <fullName evidence="1">Uncharacterized protein</fullName>
    </submittedName>
</protein>
<dbReference type="AlphaFoldDB" id="A0A832WIE0"/>
<comment type="caution">
    <text evidence="1">The sequence shown here is derived from an EMBL/GenBank/DDBJ whole genome shotgun (WGS) entry which is preliminary data.</text>
</comment>
<name>A0A832WIE0_9EURY</name>
<dbReference type="OMA" id="FEPKLWN"/>
<reference evidence="1" key="1">
    <citation type="journal article" date="2020" name="bioRxiv">
        <title>A rank-normalized archaeal taxonomy based on genome phylogeny resolves widespread incomplete and uneven classifications.</title>
        <authorList>
            <person name="Rinke C."/>
            <person name="Chuvochina M."/>
            <person name="Mussig A.J."/>
            <person name="Chaumeil P.-A."/>
            <person name="Waite D.W."/>
            <person name="Whitman W.B."/>
            <person name="Parks D.H."/>
            <person name="Hugenholtz P."/>
        </authorList>
    </citation>
    <scope>NUCLEOTIDE SEQUENCE</scope>
    <source>
        <strain evidence="1">UBA8849</strain>
    </source>
</reference>
<dbReference type="SMR" id="A0A832WIE0"/>
<dbReference type="RefSeq" id="WP_010869502.1">
    <property type="nucleotide sequence ID" value="NC_000909.1"/>
</dbReference>
<sequence length="276" mass="32241">MIFNENTPNFIDFKESFKELPLSDETFKIIEENGIKLREIAIGEFSGRDSVAAIIKAIEEGIDFVLPVVAFTGTDYGNINIFYKNWEIVNKRIKEIDKDKILLPLHFMFEPKLWNALNGRWVVLSFKRYGYYRPCIGCHAYLRIIRIPLAKHLGGKIISGERLYHNGDFKIDQIEEVLNVYSKICRDFDVELILPIRYIREGKKIKEIIGEEWEQGEKQFSCVFSGNYRDKDGKVIFDKEGILKMLNEFIYPASVEILKEGYKGNFNYLNIVKKLI</sequence>
<evidence type="ECO:0000313" key="2">
    <source>
        <dbReference type="Proteomes" id="UP000645676"/>
    </source>
</evidence>
<organism evidence="1 2">
    <name type="scientific">Methanocaldococcus jannaschii</name>
    <dbReference type="NCBI Taxonomy" id="2190"/>
    <lineage>
        <taxon>Archaea</taxon>
        <taxon>Methanobacteriati</taxon>
        <taxon>Methanobacteriota</taxon>
        <taxon>Methanomada group</taxon>
        <taxon>Methanococci</taxon>
        <taxon>Methanococcales</taxon>
        <taxon>Methanocaldococcaceae</taxon>
        <taxon>Methanocaldococcus</taxon>
    </lineage>
</organism>
<proteinExistence type="predicted"/>